<dbReference type="EMBL" id="CP039966">
    <property type="protein sequence ID" value="QCO58088.1"/>
    <property type="molecule type" value="Genomic_DNA"/>
</dbReference>
<dbReference type="KEGG" id="pseb:EOK75_20185"/>
<gene>
    <name evidence="2" type="ORF">EOK75_20185</name>
</gene>
<sequence length="173" mass="19138">MAEAIPETLFEQIYRRAPTDADRARLTGIKAALGLSERDELWPVILTFDHYSWTMERGRREMLKALETLPALTQAAVHGVEKEARIKSDYAVAQIVEKSAERISTQMVKHNQTTADTQSTKRTLILGITTLVLALVFMGLGAVIAWFYIELHIGMCSGPKGLASDGLAACYVD</sequence>
<organism evidence="2 3">
    <name type="scientific">Pseudorhodobacter turbinis</name>
    <dbReference type="NCBI Taxonomy" id="2500533"/>
    <lineage>
        <taxon>Bacteria</taxon>
        <taxon>Pseudomonadati</taxon>
        <taxon>Pseudomonadota</taxon>
        <taxon>Alphaproteobacteria</taxon>
        <taxon>Rhodobacterales</taxon>
        <taxon>Paracoccaceae</taxon>
        <taxon>Pseudorhodobacter</taxon>
    </lineage>
</organism>
<keyword evidence="1" id="KW-0812">Transmembrane</keyword>
<reference evidence="2 3" key="1">
    <citation type="submission" date="2019-05" db="EMBL/GenBank/DDBJ databases">
        <title>Pseudorhodobacter turbinis sp. nov., isolated from the gut of the Korean turban shell.</title>
        <authorList>
            <person name="Jeong Y.-S."/>
            <person name="Kang W.-R."/>
            <person name="Bae J.-W."/>
        </authorList>
    </citation>
    <scope>NUCLEOTIDE SEQUENCE [LARGE SCALE GENOMIC DNA]</scope>
    <source>
        <strain evidence="2 3">S12M18</strain>
        <plasmid evidence="2 3">unnamed2</plasmid>
    </source>
</reference>
<dbReference type="RefSeq" id="WP_137195896.1">
    <property type="nucleotide sequence ID" value="NZ_CP039966.1"/>
</dbReference>
<accession>A0A4P8ELU7</accession>
<protein>
    <submittedName>
        <fullName evidence="2">Uncharacterized protein</fullName>
    </submittedName>
</protein>
<dbReference type="OrthoDB" id="7874195at2"/>
<dbReference type="Proteomes" id="UP000298631">
    <property type="component" value="Plasmid unnamed2"/>
</dbReference>
<keyword evidence="3" id="KW-1185">Reference proteome</keyword>
<evidence type="ECO:0000313" key="2">
    <source>
        <dbReference type="EMBL" id="QCO58088.1"/>
    </source>
</evidence>
<keyword evidence="2" id="KW-0614">Plasmid</keyword>
<name>A0A4P8ELU7_9RHOB</name>
<dbReference type="AlphaFoldDB" id="A0A4P8ELU7"/>
<proteinExistence type="predicted"/>
<feature type="transmembrane region" description="Helical" evidence="1">
    <location>
        <begin position="124"/>
        <end position="149"/>
    </location>
</feature>
<geneLocation type="plasmid" evidence="2 3">
    <name>unnamed2</name>
</geneLocation>
<evidence type="ECO:0000313" key="3">
    <source>
        <dbReference type="Proteomes" id="UP000298631"/>
    </source>
</evidence>
<keyword evidence="1" id="KW-1133">Transmembrane helix</keyword>
<keyword evidence="1" id="KW-0472">Membrane</keyword>
<evidence type="ECO:0000256" key="1">
    <source>
        <dbReference type="SAM" id="Phobius"/>
    </source>
</evidence>